<keyword evidence="3" id="KW-0436">Ligase</keyword>
<dbReference type="Pfam" id="PF02824">
    <property type="entry name" value="TGS"/>
    <property type="match status" value="1"/>
</dbReference>
<evidence type="ECO:0000256" key="1">
    <source>
        <dbReference type="ARBA" id="ARBA00022490"/>
    </source>
</evidence>
<proteinExistence type="predicted"/>
<evidence type="ECO:0000256" key="4">
    <source>
        <dbReference type="ARBA" id="ARBA00022723"/>
    </source>
</evidence>
<dbReference type="SUPFAM" id="SSF55186">
    <property type="entry name" value="ThrRS/AlaRS common domain"/>
    <property type="match status" value="1"/>
</dbReference>
<keyword evidence="8" id="KW-0694">RNA-binding</keyword>
<keyword evidence="6" id="KW-0862">Zinc</keyword>
<keyword evidence="1" id="KW-0963">Cytoplasm</keyword>
<gene>
    <name evidence="12" type="ORF">METZ01_LOCUS139658</name>
</gene>
<feature type="non-terminal residue" evidence="12">
    <location>
        <position position="183"/>
    </location>
</feature>
<evidence type="ECO:0000256" key="6">
    <source>
        <dbReference type="ARBA" id="ARBA00022833"/>
    </source>
</evidence>
<accession>A0A381ZCF6</accession>
<dbReference type="FunFam" id="3.30.54.20:FF:000002">
    <property type="entry name" value="Threonine--tRNA ligase"/>
    <property type="match status" value="1"/>
</dbReference>
<dbReference type="GO" id="GO:0005524">
    <property type="term" value="F:ATP binding"/>
    <property type="evidence" value="ECO:0007669"/>
    <property type="project" value="UniProtKB-KW"/>
</dbReference>
<dbReference type="InterPro" id="IPR018163">
    <property type="entry name" value="Thr/Ala-tRNA-synth_IIc_edit"/>
</dbReference>
<dbReference type="PANTHER" id="PTHR11451:SF44">
    <property type="entry name" value="THREONINE--TRNA LIGASE, CHLOROPLASTIC_MITOCHONDRIAL 2"/>
    <property type="match status" value="1"/>
</dbReference>
<evidence type="ECO:0000256" key="7">
    <source>
        <dbReference type="ARBA" id="ARBA00022840"/>
    </source>
</evidence>
<evidence type="ECO:0000259" key="11">
    <source>
        <dbReference type="PROSITE" id="PS51880"/>
    </source>
</evidence>
<dbReference type="FunFam" id="3.10.20.30:FF:000005">
    <property type="entry name" value="Threonine--tRNA ligase"/>
    <property type="match status" value="1"/>
</dbReference>
<keyword evidence="2" id="KW-0820">tRNA-binding</keyword>
<evidence type="ECO:0000313" key="12">
    <source>
        <dbReference type="EMBL" id="SVA86804.1"/>
    </source>
</evidence>
<dbReference type="PROSITE" id="PS51880">
    <property type="entry name" value="TGS"/>
    <property type="match status" value="1"/>
</dbReference>
<evidence type="ECO:0000256" key="10">
    <source>
        <dbReference type="ARBA" id="ARBA00023146"/>
    </source>
</evidence>
<keyword evidence="9" id="KW-0648">Protein biosynthesis</keyword>
<keyword evidence="4" id="KW-0479">Metal-binding</keyword>
<name>A0A381ZCF6_9ZZZZ</name>
<evidence type="ECO:0000256" key="9">
    <source>
        <dbReference type="ARBA" id="ARBA00022917"/>
    </source>
</evidence>
<dbReference type="SUPFAM" id="SSF81271">
    <property type="entry name" value="TGS-like"/>
    <property type="match status" value="1"/>
</dbReference>
<evidence type="ECO:0000256" key="3">
    <source>
        <dbReference type="ARBA" id="ARBA00022598"/>
    </source>
</evidence>
<dbReference type="GO" id="GO:0046872">
    <property type="term" value="F:metal ion binding"/>
    <property type="evidence" value="ECO:0007669"/>
    <property type="project" value="UniProtKB-KW"/>
</dbReference>
<dbReference type="AlphaFoldDB" id="A0A381ZCF6"/>
<dbReference type="InterPro" id="IPR012675">
    <property type="entry name" value="Beta-grasp_dom_sf"/>
</dbReference>
<dbReference type="GO" id="GO:0000049">
    <property type="term" value="F:tRNA binding"/>
    <property type="evidence" value="ECO:0007669"/>
    <property type="project" value="UniProtKB-KW"/>
</dbReference>
<dbReference type="CDD" id="cd01667">
    <property type="entry name" value="TGS_ThrRS"/>
    <property type="match status" value="1"/>
</dbReference>
<keyword evidence="10" id="KW-0030">Aminoacyl-tRNA synthetase</keyword>
<dbReference type="Gene3D" id="3.10.20.30">
    <property type="match status" value="1"/>
</dbReference>
<dbReference type="InterPro" id="IPR004095">
    <property type="entry name" value="TGS"/>
</dbReference>
<keyword evidence="7" id="KW-0067">ATP-binding</keyword>
<organism evidence="12">
    <name type="scientific">marine metagenome</name>
    <dbReference type="NCBI Taxonomy" id="408172"/>
    <lineage>
        <taxon>unclassified sequences</taxon>
        <taxon>metagenomes</taxon>
        <taxon>ecological metagenomes</taxon>
    </lineage>
</organism>
<evidence type="ECO:0000256" key="5">
    <source>
        <dbReference type="ARBA" id="ARBA00022741"/>
    </source>
</evidence>
<reference evidence="12" key="1">
    <citation type="submission" date="2018-05" db="EMBL/GenBank/DDBJ databases">
        <authorList>
            <person name="Lanie J.A."/>
            <person name="Ng W.-L."/>
            <person name="Kazmierczak K.M."/>
            <person name="Andrzejewski T.M."/>
            <person name="Davidsen T.M."/>
            <person name="Wayne K.J."/>
            <person name="Tettelin H."/>
            <person name="Glass J.I."/>
            <person name="Rusch D."/>
            <person name="Podicherti R."/>
            <person name="Tsui H.-C.T."/>
            <person name="Winkler M.E."/>
        </authorList>
    </citation>
    <scope>NUCLEOTIDE SEQUENCE</scope>
</reference>
<evidence type="ECO:0000256" key="8">
    <source>
        <dbReference type="ARBA" id="ARBA00022884"/>
    </source>
</evidence>
<dbReference type="GO" id="GO:0004829">
    <property type="term" value="F:threonine-tRNA ligase activity"/>
    <property type="evidence" value="ECO:0007669"/>
    <property type="project" value="TreeGrafter"/>
</dbReference>
<dbReference type="PANTHER" id="PTHR11451">
    <property type="entry name" value="THREONINE-TRNA LIGASE"/>
    <property type="match status" value="1"/>
</dbReference>
<dbReference type="EMBL" id="UINC01020741">
    <property type="protein sequence ID" value="SVA86804.1"/>
    <property type="molecule type" value="Genomic_DNA"/>
</dbReference>
<feature type="domain" description="TGS" evidence="11">
    <location>
        <begin position="1"/>
        <end position="61"/>
    </location>
</feature>
<protein>
    <recommendedName>
        <fullName evidence="11">TGS domain-containing protein</fullName>
    </recommendedName>
</protein>
<keyword evidence="5" id="KW-0547">Nucleotide-binding</keyword>
<dbReference type="InterPro" id="IPR012676">
    <property type="entry name" value="TGS-like"/>
</dbReference>
<sequence length="183" mass="21091">MPTIKLPDGKNLVFDKKVTGFEVSEKISKSLSKQALVMSINGELKDLSETIENDCSIKIFTNKDKEGLETIRHDTAHILAMAVQELFPGTQVTIGPVIEYGFYYDFSRKEPFTKEDLAKIENRMKEIVDRNEITKKEVWERSKAISHFKEKGEIYKAEIIESIPKEEQVSIYFHGKWNDLCRG</sequence>
<dbReference type="Gene3D" id="3.30.980.10">
    <property type="entry name" value="Threonyl-trna Synthetase, Chain A, domain 2"/>
    <property type="match status" value="1"/>
</dbReference>
<evidence type="ECO:0000256" key="2">
    <source>
        <dbReference type="ARBA" id="ARBA00022555"/>
    </source>
</evidence>
<dbReference type="GO" id="GO:0006435">
    <property type="term" value="P:threonyl-tRNA aminoacylation"/>
    <property type="evidence" value="ECO:0007669"/>
    <property type="project" value="TreeGrafter"/>
</dbReference>